<dbReference type="AlphaFoldDB" id="A0A8J7P897"/>
<dbReference type="GO" id="GO:0008879">
    <property type="term" value="F:glucose-1-phosphate thymidylyltransferase activity"/>
    <property type="evidence" value="ECO:0007669"/>
    <property type="project" value="UniProtKB-EC"/>
</dbReference>
<keyword evidence="2" id="KW-0808">Transferase</keyword>
<dbReference type="PANTHER" id="PTHR42883">
    <property type="entry name" value="GLUCOSE-1-PHOSPHATE THYMIDYLTRANSFERASE"/>
    <property type="match status" value="1"/>
</dbReference>
<evidence type="ECO:0000313" key="3">
    <source>
        <dbReference type="Proteomes" id="UP000664277"/>
    </source>
</evidence>
<dbReference type="CDD" id="cd04189">
    <property type="entry name" value="G1P_TT_long"/>
    <property type="match status" value="1"/>
</dbReference>
<name>A0A8J7P897_9BACT</name>
<dbReference type="InterPro" id="IPR029044">
    <property type="entry name" value="Nucleotide-diphossugar_trans"/>
</dbReference>
<feature type="domain" description="Nucleotidyl transferase" evidence="1">
    <location>
        <begin position="2"/>
        <end position="236"/>
    </location>
</feature>
<dbReference type="EC" id="2.7.7.24" evidence="2"/>
<sequence>MKGLILSGGKGTRMRPITHTAAKQLLPVANKPILFYGIEALIDAGIKEIGIIISPETGNDVKECVGDGSRWGIKIDYILQAEPLGLAHAVKTARDFLKDSPFVMYLGDNLIKDGVGPLVERFKQGGADAFILLKEVANPSSFGVALLDPDGRINCLEEKPAKPKSNLALVGVYLFNPKIHVAIDRIKPSKRGELEITDAIQELINTGNRVDSHILTSWWLDTGKKDDMLEANRVVLDEMTDVAMNGDMDGSSRVSGRVQIGKGSKLINCTVRGPAVIGENCHLENSYVGPFTSIGDGARVSHAEIEHCILREKCQIMEFHGRIADSLIGVNVELTRSNNKPHAFRLMIGDDSKVEVV</sequence>
<accession>A0A8J7P897</accession>
<reference evidence="2" key="1">
    <citation type="submission" date="2021-02" db="EMBL/GenBank/DDBJ databases">
        <title>Genome-Resolved Metagenomics of a Microbial Community Performing Photosynthetic Biological Nutrient Removal.</title>
        <authorList>
            <person name="Mcdaniel E.A."/>
        </authorList>
    </citation>
    <scope>NUCLEOTIDE SEQUENCE</scope>
    <source>
        <strain evidence="2">UWPOB_OBS1</strain>
    </source>
</reference>
<dbReference type="NCBIfam" id="TIGR01208">
    <property type="entry name" value="rmlA_long"/>
    <property type="match status" value="1"/>
</dbReference>
<dbReference type="Pfam" id="PF00483">
    <property type="entry name" value="NTP_transferase"/>
    <property type="match status" value="1"/>
</dbReference>
<keyword evidence="2" id="KW-0548">Nucleotidyltransferase</keyword>
<dbReference type="EMBL" id="JAFLCK010000022">
    <property type="protein sequence ID" value="MBN8661589.1"/>
    <property type="molecule type" value="Genomic_DNA"/>
</dbReference>
<evidence type="ECO:0000313" key="2">
    <source>
        <dbReference type="EMBL" id="MBN8661589.1"/>
    </source>
</evidence>
<dbReference type="InterPro" id="IPR005908">
    <property type="entry name" value="G1P_thy_trans_l"/>
</dbReference>
<proteinExistence type="predicted"/>
<dbReference type="SUPFAM" id="SSF53448">
    <property type="entry name" value="Nucleotide-diphospho-sugar transferases"/>
    <property type="match status" value="1"/>
</dbReference>
<dbReference type="PANTHER" id="PTHR42883:SF2">
    <property type="entry name" value="THYMIDYLYLTRANSFERASE"/>
    <property type="match status" value="1"/>
</dbReference>
<dbReference type="Gene3D" id="3.90.550.10">
    <property type="entry name" value="Spore Coat Polysaccharide Biosynthesis Protein SpsA, Chain A"/>
    <property type="match status" value="1"/>
</dbReference>
<gene>
    <name evidence="2" type="ORF">J0M35_14585</name>
</gene>
<organism evidence="2 3">
    <name type="scientific">Candidatus Obscuribacter phosphatis</name>
    <dbReference type="NCBI Taxonomy" id="1906157"/>
    <lineage>
        <taxon>Bacteria</taxon>
        <taxon>Bacillati</taxon>
        <taxon>Candidatus Melainabacteria</taxon>
        <taxon>Candidatus Obscuribacterales</taxon>
        <taxon>Candidatus Obscuribacteraceae</taxon>
        <taxon>Candidatus Obscuribacter</taxon>
    </lineage>
</organism>
<dbReference type="Proteomes" id="UP000664277">
    <property type="component" value="Unassembled WGS sequence"/>
</dbReference>
<dbReference type="Gene3D" id="2.160.10.10">
    <property type="entry name" value="Hexapeptide repeat proteins"/>
    <property type="match status" value="1"/>
</dbReference>
<protein>
    <submittedName>
        <fullName evidence="2">Glucose-1-phosphate thymidylyltransferase</fullName>
        <ecNumber evidence="2">2.7.7.24</ecNumber>
    </submittedName>
</protein>
<comment type="caution">
    <text evidence="2">The sequence shown here is derived from an EMBL/GenBank/DDBJ whole genome shotgun (WGS) entry which is preliminary data.</text>
</comment>
<evidence type="ECO:0000259" key="1">
    <source>
        <dbReference type="Pfam" id="PF00483"/>
    </source>
</evidence>
<dbReference type="InterPro" id="IPR005835">
    <property type="entry name" value="NTP_transferase_dom"/>
</dbReference>